<evidence type="ECO:0000256" key="6">
    <source>
        <dbReference type="ARBA" id="ARBA00023134"/>
    </source>
</evidence>
<accession>A0A0K6IH09</accession>
<comment type="function">
    <text evidence="8">Transfers a GMP moiety from GTP to Mo-molybdopterin (Mo-MPT) cofactor (Moco or molybdenum cofactor) to form Mo-molybdopterin guanine dinucleotide (Mo-MGD) cofactor.</text>
</comment>
<dbReference type="InterPro" id="IPR025877">
    <property type="entry name" value="MobA-like_NTP_Trfase"/>
</dbReference>
<feature type="domain" description="MobA-like NTP transferase" evidence="9">
    <location>
        <begin position="9"/>
        <end position="166"/>
    </location>
</feature>
<keyword evidence="3 8" id="KW-0479">Metal-binding</keyword>
<dbReference type="EMBL" id="CYHG01000001">
    <property type="protein sequence ID" value="CUB02346.1"/>
    <property type="molecule type" value="Genomic_DNA"/>
</dbReference>
<evidence type="ECO:0000256" key="7">
    <source>
        <dbReference type="ARBA" id="ARBA00023150"/>
    </source>
</evidence>
<comment type="cofactor">
    <cofactor evidence="8">
        <name>Mg(2+)</name>
        <dbReference type="ChEBI" id="CHEBI:18420"/>
    </cofactor>
</comment>
<dbReference type="InterPro" id="IPR029044">
    <property type="entry name" value="Nucleotide-diphossugar_trans"/>
</dbReference>
<dbReference type="PANTHER" id="PTHR19136:SF81">
    <property type="entry name" value="MOLYBDENUM COFACTOR GUANYLYLTRANSFERASE"/>
    <property type="match status" value="1"/>
</dbReference>
<dbReference type="Proteomes" id="UP000182769">
    <property type="component" value="Unassembled WGS sequence"/>
</dbReference>
<keyword evidence="7 8" id="KW-0501">Molybdenum cofactor biosynthesis</keyword>
<organism evidence="10 11">
    <name type="scientific">Marinomonas fungiae</name>
    <dbReference type="NCBI Taxonomy" id="1137284"/>
    <lineage>
        <taxon>Bacteria</taxon>
        <taxon>Pseudomonadati</taxon>
        <taxon>Pseudomonadota</taxon>
        <taxon>Gammaproteobacteria</taxon>
        <taxon>Oceanospirillales</taxon>
        <taxon>Oceanospirillaceae</taxon>
        <taxon>Marinomonas</taxon>
    </lineage>
</organism>
<keyword evidence="11" id="KW-1185">Reference proteome</keyword>
<dbReference type="EC" id="2.7.7.77" evidence="8"/>
<dbReference type="Pfam" id="PF12804">
    <property type="entry name" value="NTP_transf_3"/>
    <property type="match status" value="1"/>
</dbReference>
<sequence length="193" mass="21570">MSNKFEITALVLAGGAAQRMGGVDKGWQLYAGQPLIERMMALVKPFSVQQFISANRNLERYQTLVDDVITDVAPWQGIGPLGGLYAVLDKLNTSHLLVVPCDTPRFSDAALQHLLENAQQAPEMVHFMETVSGPQPLHAVLPVAALKQNLPEFLAQAEYYGVMSFYKQIGRRAVHWHRDEELVNINYLDQLEP</sequence>
<comment type="subcellular location">
    <subcellularLocation>
        <location evidence="8">Cytoplasm</location>
    </subcellularLocation>
</comment>
<evidence type="ECO:0000313" key="10">
    <source>
        <dbReference type="EMBL" id="CUB02346.1"/>
    </source>
</evidence>
<dbReference type="GO" id="GO:0005737">
    <property type="term" value="C:cytoplasm"/>
    <property type="evidence" value="ECO:0007669"/>
    <property type="project" value="UniProtKB-SubCell"/>
</dbReference>
<dbReference type="STRING" id="1137284.GCA_001418205_00179"/>
<protein>
    <recommendedName>
        <fullName evidence="8">Molybdenum cofactor guanylyltransferase</fullName>
        <shortName evidence="8">MoCo guanylyltransferase</shortName>
        <ecNumber evidence="8">2.7.7.77</ecNumber>
    </recommendedName>
    <alternativeName>
        <fullName evidence="8">GTP:molybdopterin guanylyltransferase</fullName>
    </alternativeName>
    <alternativeName>
        <fullName evidence="8">Mo-MPT guanylyltransferase</fullName>
    </alternativeName>
    <alternativeName>
        <fullName evidence="8">Molybdopterin guanylyltransferase</fullName>
    </alternativeName>
    <alternativeName>
        <fullName evidence="8">Molybdopterin-guanine dinucleotide synthase</fullName>
        <shortName evidence="8">MGD synthase</shortName>
    </alternativeName>
</protein>
<evidence type="ECO:0000256" key="4">
    <source>
        <dbReference type="ARBA" id="ARBA00022741"/>
    </source>
</evidence>
<comment type="caution">
    <text evidence="8">Lacks conserved residue(s) required for the propagation of feature annotation.</text>
</comment>
<evidence type="ECO:0000256" key="8">
    <source>
        <dbReference type="HAMAP-Rule" id="MF_00316"/>
    </source>
</evidence>
<feature type="binding site" evidence="8">
    <location>
        <position position="25"/>
    </location>
    <ligand>
        <name>GTP</name>
        <dbReference type="ChEBI" id="CHEBI:37565"/>
    </ligand>
</feature>
<dbReference type="GO" id="GO:0046872">
    <property type="term" value="F:metal ion binding"/>
    <property type="evidence" value="ECO:0007669"/>
    <property type="project" value="UniProtKB-KW"/>
</dbReference>
<dbReference type="InterPro" id="IPR013482">
    <property type="entry name" value="Molybde_CF_guanTrfase"/>
</dbReference>
<keyword evidence="5 8" id="KW-0460">Magnesium</keyword>
<dbReference type="CDD" id="cd02503">
    <property type="entry name" value="MobA"/>
    <property type="match status" value="1"/>
</dbReference>
<feature type="binding site" evidence="8">
    <location>
        <position position="102"/>
    </location>
    <ligand>
        <name>GTP</name>
        <dbReference type="ChEBI" id="CHEBI:37565"/>
    </ligand>
</feature>
<evidence type="ECO:0000256" key="1">
    <source>
        <dbReference type="ARBA" id="ARBA00022490"/>
    </source>
</evidence>
<keyword evidence="6 8" id="KW-0342">GTP-binding</keyword>
<feature type="binding site" evidence="8">
    <location>
        <position position="102"/>
    </location>
    <ligand>
        <name>Mg(2+)</name>
        <dbReference type="ChEBI" id="CHEBI:18420"/>
    </ligand>
</feature>
<dbReference type="HAMAP" id="MF_00316">
    <property type="entry name" value="MobA"/>
    <property type="match status" value="1"/>
</dbReference>
<dbReference type="OrthoDB" id="9788394at2"/>
<proteinExistence type="inferred from homology"/>
<comment type="domain">
    <text evidence="8">The N-terminal domain determines nucleotide recognition and specific binding, while the C-terminal domain determines the specific binding to the target protein.</text>
</comment>
<dbReference type="GO" id="GO:0005525">
    <property type="term" value="F:GTP binding"/>
    <property type="evidence" value="ECO:0007669"/>
    <property type="project" value="UniProtKB-UniRule"/>
</dbReference>
<dbReference type="GO" id="GO:0061603">
    <property type="term" value="F:molybdenum cofactor guanylyltransferase activity"/>
    <property type="evidence" value="ECO:0007669"/>
    <property type="project" value="UniProtKB-EC"/>
</dbReference>
<dbReference type="AlphaFoldDB" id="A0A0K6IH09"/>
<dbReference type="RefSeq" id="WP_055461322.1">
    <property type="nucleotide sequence ID" value="NZ_CYHG01000001.1"/>
</dbReference>
<feature type="binding site" evidence="8">
    <location>
        <begin position="12"/>
        <end position="14"/>
    </location>
    <ligand>
        <name>GTP</name>
        <dbReference type="ChEBI" id="CHEBI:37565"/>
    </ligand>
</feature>
<gene>
    <name evidence="8" type="primary">mobA</name>
    <name evidence="10" type="ORF">Ga0061065_101179</name>
</gene>
<name>A0A0K6IH09_9GAMM</name>
<evidence type="ECO:0000259" key="9">
    <source>
        <dbReference type="Pfam" id="PF12804"/>
    </source>
</evidence>
<feature type="binding site" evidence="8">
    <location>
        <position position="71"/>
    </location>
    <ligand>
        <name>GTP</name>
        <dbReference type="ChEBI" id="CHEBI:37565"/>
    </ligand>
</feature>
<reference evidence="11" key="1">
    <citation type="submission" date="2015-08" db="EMBL/GenBank/DDBJ databases">
        <authorList>
            <person name="Varghese N."/>
        </authorList>
    </citation>
    <scope>NUCLEOTIDE SEQUENCE [LARGE SCALE GENOMIC DNA]</scope>
    <source>
        <strain evidence="11">JCM 18476</strain>
    </source>
</reference>
<comment type="subunit">
    <text evidence="8">Monomer.</text>
</comment>
<evidence type="ECO:0000256" key="3">
    <source>
        <dbReference type="ARBA" id="ARBA00022723"/>
    </source>
</evidence>
<dbReference type="SUPFAM" id="SSF53448">
    <property type="entry name" value="Nucleotide-diphospho-sugar transferases"/>
    <property type="match status" value="1"/>
</dbReference>
<evidence type="ECO:0000256" key="5">
    <source>
        <dbReference type="ARBA" id="ARBA00022842"/>
    </source>
</evidence>
<dbReference type="Gene3D" id="3.90.550.10">
    <property type="entry name" value="Spore Coat Polysaccharide Biosynthesis Protein SpsA, Chain A"/>
    <property type="match status" value="1"/>
</dbReference>
<evidence type="ECO:0000256" key="2">
    <source>
        <dbReference type="ARBA" id="ARBA00022679"/>
    </source>
</evidence>
<evidence type="ECO:0000313" key="11">
    <source>
        <dbReference type="Proteomes" id="UP000182769"/>
    </source>
</evidence>
<dbReference type="PANTHER" id="PTHR19136">
    <property type="entry name" value="MOLYBDENUM COFACTOR GUANYLYLTRANSFERASE"/>
    <property type="match status" value="1"/>
</dbReference>
<dbReference type="GO" id="GO:0006777">
    <property type="term" value="P:Mo-molybdopterin cofactor biosynthetic process"/>
    <property type="evidence" value="ECO:0007669"/>
    <property type="project" value="UniProtKB-KW"/>
</dbReference>
<comment type="catalytic activity">
    <reaction evidence="8">
        <text>Mo-molybdopterin + GTP + H(+) = Mo-molybdopterin guanine dinucleotide + diphosphate</text>
        <dbReference type="Rhea" id="RHEA:34243"/>
        <dbReference type="ChEBI" id="CHEBI:15378"/>
        <dbReference type="ChEBI" id="CHEBI:33019"/>
        <dbReference type="ChEBI" id="CHEBI:37565"/>
        <dbReference type="ChEBI" id="CHEBI:71302"/>
        <dbReference type="ChEBI" id="CHEBI:71310"/>
        <dbReference type="EC" id="2.7.7.77"/>
    </reaction>
</comment>
<comment type="similarity">
    <text evidence="8">Belongs to the MobA family.</text>
</comment>
<keyword evidence="10" id="KW-0548">Nucleotidyltransferase</keyword>
<keyword evidence="1 8" id="KW-0963">Cytoplasm</keyword>
<keyword evidence="2 8" id="KW-0808">Transferase</keyword>
<keyword evidence="4 8" id="KW-0547">Nucleotide-binding</keyword>